<name>U6MRB0_9EIME</name>
<dbReference type="Proteomes" id="UP000030754">
    <property type="component" value="Unassembled WGS sequence"/>
</dbReference>
<dbReference type="EMBL" id="HG722917">
    <property type="protein sequence ID" value="CDJ64195.1"/>
    <property type="molecule type" value="Genomic_DNA"/>
</dbReference>
<reference evidence="2" key="1">
    <citation type="submission" date="2013-10" db="EMBL/GenBank/DDBJ databases">
        <title>Genomic analysis of the causative agents of coccidiosis in chickens.</title>
        <authorList>
            <person name="Reid A.J."/>
            <person name="Blake D."/>
            <person name="Billington K."/>
            <person name="Browne H."/>
            <person name="Dunn M."/>
            <person name="Hung S."/>
            <person name="Kawahara F."/>
            <person name="Miranda-Saavedra D."/>
            <person name="Mourier T."/>
            <person name="Nagra H."/>
            <person name="Otto T.D."/>
            <person name="Rawlings N."/>
            <person name="Sanchez A."/>
            <person name="Sanders M."/>
            <person name="Subramaniam C."/>
            <person name="Tay Y."/>
            <person name="Dear P."/>
            <person name="Doerig C."/>
            <person name="Gruber A."/>
            <person name="Parkinson J."/>
            <person name="Shirley M."/>
            <person name="Wan K.L."/>
            <person name="Berriman M."/>
            <person name="Tomley F."/>
            <person name="Pain A."/>
        </authorList>
    </citation>
    <scope>NUCLEOTIDE SEQUENCE [LARGE SCALE GENOMIC DNA]</scope>
    <source>
        <strain evidence="2">Houghton</strain>
    </source>
</reference>
<feature type="region of interest" description="Disordered" evidence="1">
    <location>
        <begin position="1"/>
        <end position="26"/>
    </location>
</feature>
<feature type="compositionally biased region" description="Polar residues" evidence="1">
    <location>
        <begin position="1"/>
        <end position="16"/>
    </location>
</feature>
<evidence type="ECO:0000313" key="2">
    <source>
        <dbReference type="EMBL" id="CDJ64195.1"/>
    </source>
</evidence>
<proteinExistence type="predicted"/>
<dbReference type="VEuPathDB" id="ToxoDB:ENH_00063000"/>
<evidence type="ECO:0000313" key="3">
    <source>
        <dbReference type="Proteomes" id="UP000030754"/>
    </source>
</evidence>
<dbReference type="AlphaFoldDB" id="U6MRB0"/>
<dbReference type="GeneID" id="25476438"/>
<keyword evidence="3" id="KW-1185">Reference proteome</keyword>
<feature type="region of interest" description="Disordered" evidence="1">
    <location>
        <begin position="38"/>
        <end position="70"/>
    </location>
</feature>
<evidence type="ECO:0000256" key="1">
    <source>
        <dbReference type="SAM" id="MobiDB-lite"/>
    </source>
</evidence>
<sequence>MRVAQNTFNHSRQKYTQPAGGGWRPVKELSESIKTASATVQKQQTQSVEVPPKESKATGASLQHRAKLKDTTKQDSAWCSTVAVAAAATDAEDSTALLAIAEAHRMKPGEDIKQQLQVALQQQDHIGSTPGALSRLEYPVTLLASLGLDNAGVGGGIYALSKYVSRALLRRKDSNMLLSGVRVMATLLQLGVQPEGDNAAVETAAAKVWHAAAAAATAEEGTYYEVSLDEEDFLLLSDPVNIWSANCSPETLASFNNRGCRKADDLVTFKAQRSGIINALGIWFEFDMGKYTVSTQPLSVRKILEQQQQQEPGGAVIGDATAGSRANVHYTQAWKQAMVYFPPQPVGF</sequence>
<organism evidence="2 3">
    <name type="scientific">Eimeria necatrix</name>
    <dbReference type="NCBI Taxonomy" id="51315"/>
    <lineage>
        <taxon>Eukaryota</taxon>
        <taxon>Sar</taxon>
        <taxon>Alveolata</taxon>
        <taxon>Apicomplexa</taxon>
        <taxon>Conoidasida</taxon>
        <taxon>Coccidia</taxon>
        <taxon>Eucoccidiorida</taxon>
        <taxon>Eimeriorina</taxon>
        <taxon>Eimeriidae</taxon>
        <taxon>Eimeria</taxon>
    </lineage>
</organism>
<accession>U6MRB0</accession>
<protein>
    <submittedName>
        <fullName evidence="2">Uncharacterized protein</fullName>
    </submittedName>
</protein>
<reference evidence="2" key="2">
    <citation type="submission" date="2013-10" db="EMBL/GenBank/DDBJ databases">
        <authorList>
            <person name="Aslett M."/>
        </authorList>
    </citation>
    <scope>NUCLEOTIDE SEQUENCE [LARGE SCALE GENOMIC DNA]</scope>
    <source>
        <strain evidence="2">Houghton</strain>
    </source>
</reference>
<feature type="compositionally biased region" description="Polar residues" evidence="1">
    <location>
        <begin position="38"/>
        <end position="48"/>
    </location>
</feature>
<dbReference type="RefSeq" id="XP_013432662.1">
    <property type="nucleotide sequence ID" value="XM_013577208.1"/>
</dbReference>
<dbReference type="OrthoDB" id="10350563at2759"/>
<dbReference type="Gene3D" id="2.70.160.11">
    <property type="entry name" value="Hnrnp arginine n-methyltransferase1"/>
    <property type="match status" value="1"/>
</dbReference>
<gene>
    <name evidence="2" type="ORF">ENH_00063000</name>
</gene>